<name>A0A7M2RHW2_9FIRM</name>
<dbReference type="CDD" id="cd06261">
    <property type="entry name" value="TM_PBP2"/>
    <property type="match status" value="1"/>
</dbReference>
<dbReference type="GO" id="GO:0005886">
    <property type="term" value="C:plasma membrane"/>
    <property type="evidence" value="ECO:0007669"/>
    <property type="project" value="UniProtKB-SubCell"/>
</dbReference>
<dbReference type="SUPFAM" id="SSF161098">
    <property type="entry name" value="MetI-like"/>
    <property type="match status" value="1"/>
</dbReference>
<dbReference type="KEGG" id="bliq:INP51_14480"/>
<sequence>MKLKKIKKVDGFKIVTVLVVVFIAACCLFPFLHVLAVSFSDKTSVIRGDVLLLPKKIDLSAYKAVFNNKGLMRSMWFTLILTAVYTIISVAMTILCAYPLSRPGLKFKSPILLYILFTMYFSGGMIPGYLNIKSLGLLDTFWVLVLPTALSTYNMILMKSFFQSLPRELEESAYVDGANDLVVLLKIVLPVSKAMLATMVLFYAVSRWNGFMDAILYINDERMFTIQLRLRQLIQSSQVSSMIEDIPEMKGNLIAETIKASCLIFSMIPVLVVYPWLQKYFVKGVMIGSVKG</sequence>
<keyword evidence="2 7" id="KW-0813">Transport</keyword>
<evidence type="ECO:0000256" key="3">
    <source>
        <dbReference type="ARBA" id="ARBA00022475"/>
    </source>
</evidence>
<feature type="transmembrane region" description="Helical" evidence="7">
    <location>
        <begin position="111"/>
        <end position="130"/>
    </location>
</feature>
<feature type="transmembrane region" description="Helical" evidence="7">
    <location>
        <begin position="258"/>
        <end position="277"/>
    </location>
</feature>
<evidence type="ECO:0000256" key="5">
    <source>
        <dbReference type="ARBA" id="ARBA00022989"/>
    </source>
</evidence>
<dbReference type="InterPro" id="IPR035906">
    <property type="entry name" value="MetI-like_sf"/>
</dbReference>
<dbReference type="Proteomes" id="UP000593601">
    <property type="component" value="Chromosome"/>
</dbReference>
<evidence type="ECO:0000259" key="8">
    <source>
        <dbReference type="PROSITE" id="PS50928"/>
    </source>
</evidence>
<reference evidence="9 10" key="1">
    <citation type="submission" date="2020-10" db="EMBL/GenBank/DDBJ databases">
        <title>Blautia liquoris sp.nov., isolated from the mud in a fermentation cellar used for the production of Chinese strong-flavoured liquor.</title>
        <authorList>
            <person name="Lu L."/>
        </authorList>
    </citation>
    <scope>NUCLEOTIDE SEQUENCE [LARGE SCALE GENOMIC DNA]</scope>
    <source>
        <strain evidence="9 10">LZLJ-3</strain>
    </source>
</reference>
<proteinExistence type="inferred from homology"/>
<dbReference type="PANTHER" id="PTHR43744:SF9">
    <property type="entry name" value="POLYGALACTURONAN_RHAMNOGALACTURONAN TRANSPORT SYSTEM PERMEASE PROTEIN YTCP"/>
    <property type="match status" value="1"/>
</dbReference>
<feature type="transmembrane region" description="Helical" evidence="7">
    <location>
        <begin position="142"/>
        <end position="162"/>
    </location>
</feature>
<feature type="transmembrane region" description="Helical" evidence="7">
    <location>
        <begin position="12"/>
        <end position="32"/>
    </location>
</feature>
<evidence type="ECO:0000313" key="10">
    <source>
        <dbReference type="Proteomes" id="UP000593601"/>
    </source>
</evidence>
<dbReference type="InterPro" id="IPR000515">
    <property type="entry name" value="MetI-like"/>
</dbReference>
<gene>
    <name evidence="9" type="ORF">INP51_14480</name>
</gene>
<dbReference type="PROSITE" id="PS50928">
    <property type="entry name" value="ABC_TM1"/>
    <property type="match status" value="1"/>
</dbReference>
<feature type="transmembrane region" description="Helical" evidence="7">
    <location>
        <begin position="183"/>
        <end position="205"/>
    </location>
</feature>
<dbReference type="GO" id="GO:0055085">
    <property type="term" value="P:transmembrane transport"/>
    <property type="evidence" value="ECO:0007669"/>
    <property type="project" value="InterPro"/>
</dbReference>
<keyword evidence="6 7" id="KW-0472">Membrane</keyword>
<dbReference type="RefSeq" id="WP_193735484.1">
    <property type="nucleotide sequence ID" value="NZ_CP063304.1"/>
</dbReference>
<keyword evidence="4 7" id="KW-0812">Transmembrane</keyword>
<comment type="subcellular location">
    <subcellularLocation>
        <location evidence="1 7">Cell membrane</location>
        <topology evidence="1 7">Multi-pass membrane protein</topology>
    </subcellularLocation>
</comment>
<feature type="domain" description="ABC transmembrane type-1" evidence="8">
    <location>
        <begin position="75"/>
        <end position="276"/>
    </location>
</feature>
<accession>A0A7M2RHW2</accession>
<dbReference type="Pfam" id="PF00528">
    <property type="entry name" value="BPD_transp_1"/>
    <property type="match status" value="1"/>
</dbReference>
<evidence type="ECO:0000256" key="2">
    <source>
        <dbReference type="ARBA" id="ARBA00022448"/>
    </source>
</evidence>
<evidence type="ECO:0000256" key="1">
    <source>
        <dbReference type="ARBA" id="ARBA00004651"/>
    </source>
</evidence>
<feature type="transmembrane region" description="Helical" evidence="7">
    <location>
        <begin position="75"/>
        <end position="99"/>
    </location>
</feature>
<dbReference type="Gene3D" id="1.10.3720.10">
    <property type="entry name" value="MetI-like"/>
    <property type="match status" value="1"/>
</dbReference>
<dbReference type="AlphaFoldDB" id="A0A7M2RHW2"/>
<evidence type="ECO:0000256" key="6">
    <source>
        <dbReference type="ARBA" id="ARBA00023136"/>
    </source>
</evidence>
<dbReference type="PANTHER" id="PTHR43744">
    <property type="entry name" value="ABC TRANSPORTER PERMEASE PROTEIN MG189-RELATED-RELATED"/>
    <property type="match status" value="1"/>
</dbReference>
<keyword evidence="5 7" id="KW-1133">Transmembrane helix</keyword>
<protein>
    <submittedName>
        <fullName evidence="9">Carbohydrate ABC transporter permease</fullName>
    </submittedName>
</protein>
<keyword evidence="10" id="KW-1185">Reference proteome</keyword>
<evidence type="ECO:0000256" key="7">
    <source>
        <dbReference type="RuleBase" id="RU363032"/>
    </source>
</evidence>
<evidence type="ECO:0000256" key="4">
    <source>
        <dbReference type="ARBA" id="ARBA00022692"/>
    </source>
</evidence>
<organism evidence="9 10">
    <name type="scientific">Blautia liquoris</name>
    <dbReference type="NCBI Taxonomy" id="2779518"/>
    <lineage>
        <taxon>Bacteria</taxon>
        <taxon>Bacillati</taxon>
        <taxon>Bacillota</taxon>
        <taxon>Clostridia</taxon>
        <taxon>Lachnospirales</taxon>
        <taxon>Lachnospiraceae</taxon>
        <taxon>Blautia</taxon>
    </lineage>
</organism>
<dbReference type="PROSITE" id="PS51257">
    <property type="entry name" value="PROKAR_LIPOPROTEIN"/>
    <property type="match status" value="1"/>
</dbReference>
<comment type="similarity">
    <text evidence="7">Belongs to the binding-protein-dependent transport system permease family.</text>
</comment>
<evidence type="ECO:0000313" key="9">
    <source>
        <dbReference type="EMBL" id="QOV19137.1"/>
    </source>
</evidence>
<dbReference type="EMBL" id="CP063304">
    <property type="protein sequence ID" value="QOV19137.1"/>
    <property type="molecule type" value="Genomic_DNA"/>
</dbReference>
<keyword evidence="3" id="KW-1003">Cell membrane</keyword>